<name>A0A0F9CZ66_9ZZZZ</name>
<dbReference type="Gene3D" id="1.10.3290.10">
    <property type="entry name" value="Fido-like domain"/>
    <property type="match status" value="1"/>
</dbReference>
<dbReference type="SUPFAM" id="SSF140931">
    <property type="entry name" value="Fic-like"/>
    <property type="match status" value="1"/>
</dbReference>
<reference evidence="1" key="1">
    <citation type="journal article" date="2015" name="Nature">
        <title>Complex archaea that bridge the gap between prokaryotes and eukaryotes.</title>
        <authorList>
            <person name="Spang A."/>
            <person name="Saw J.H."/>
            <person name="Jorgensen S.L."/>
            <person name="Zaremba-Niedzwiedzka K."/>
            <person name="Martijn J."/>
            <person name="Lind A.E."/>
            <person name="van Eijk R."/>
            <person name="Schleper C."/>
            <person name="Guy L."/>
            <person name="Ettema T.J."/>
        </authorList>
    </citation>
    <scope>NUCLEOTIDE SEQUENCE</scope>
</reference>
<sequence>MKIDDFIRLEVQHQGFDLDTDEGKLRVEWMQEAWAWAKERPLPITFYDVVELGRRVERDKNSKGVRFYNGAEVQVGGRRCPDAKDTLCLVAFWTAHVAPNSPPLEAYRIFQLIHPFADGNGRVGKILLSWLNGTLDDPEMTPDLFGGGIP</sequence>
<organism evidence="1">
    <name type="scientific">marine sediment metagenome</name>
    <dbReference type="NCBI Taxonomy" id="412755"/>
    <lineage>
        <taxon>unclassified sequences</taxon>
        <taxon>metagenomes</taxon>
        <taxon>ecological metagenomes</taxon>
    </lineage>
</organism>
<comment type="caution">
    <text evidence="1">The sequence shown here is derived from an EMBL/GenBank/DDBJ whole genome shotgun (WGS) entry which is preliminary data.</text>
</comment>
<evidence type="ECO:0000313" key="1">
    <source>
        <dbReference type="EMBL" id="KKL10896.1"/>
    </source>
</evidence>
<dbReference type="AlphaFoldDB" id="A0A0F9CZ66"/>
<dbReference type="InterPro" id="IPR036597">
    <property type="entry name" value="Fido-like_dom_sf"/>
</dbReference>
<protein>
    <submittedName>
        <fullName evidence="1">Uncharacterized protein</fullName>
    </submittedName>
</protein>
<proteinExistence type="predicted"/>
<dbReference type="EMBL" id="LAZR01041877">
    <property type="protein sequence ID" value="KKL10896.1"/>
    <property type="molecule type" value="Genomic_DNA"/>
</dbReference>
<gene>
    <name evidence="1" type="ORF">LCGC14_2551220</name>
</gene>
<accession>A0A0F9CZ66</accession>